<keyword evidence="6 14" id="KW-0732">Signal</keyword>
<keyword evidence="9" id="KW-1015">Disulfide bond</keyword>
<protein>
    <recommendedName>
        <fullName evidence="11">Receptor activity-modifying protein 1</fullName>
    </recommendedName>
</protein>
<feature type="signal peptide" evidence="14">
    <location>
        <begin position="1"/>
        <end position="26"/>
    </location>
</feature>
<dbReference type="GO" id="GO:0006816">
    <property type="term" value="P:calcium ion transport"/>
    <property type="evidence" value="ECO:0007669"/>
    <property type="project" value="TreeGrafter"/>
</dbReference>
<dbReference type="PANTHER" id="PTHR14076:SF3">
    <property type="entry name" value="RECEPTOR ACTIVITY-MODIFYING PROTEIN 1"/>
    <property type="match status" value="1"/>
</dbReference>
<comment type="caution">
    <text evidence="15">The sequence shown here is derived from an EMBL/GenBank/DDBJ whole genome shotgun (WGS) entry which is preliminary data.</text>
</comment>
<dbReference type="GO" id="GO:0006886">
    <property type="term" value="P:intracellular protein transport"/>
    <property type="evidence" value="ECO:0007669"/>
    <property type="project" value="InterPro"/>
</dbReference>
<dbReference type="InterPro" id="IPR038126">
    <property type="entry name" value="RAMP_sf"/>
</dbReference>
<proteinExistence type="inferred from homology"/>
<dbReference type="Pfam" id="PF04901">
    <property type="entry name" value="RAMP"/>
    <property type="match status" value="1"/>
</dbReference>
<comment type="subcellular location">
    <subcellularLocation>
        <location evidence="1">Cell membrane</location>
        <topology evidence="1">Single-pass type I membrane protein</topology>
    </subcellularLocation>
</comment>
<evidence type="ECO:0000256" key="4">
    <source>
        <dbReference type="ARBA" id="ARBA00022475"/>
    </source>
</evidence>
<dbReference type="Gene3D" id="1.10.150.510">
    <property type="entry name" value="Receptor activity modifying family"/>
    <property type="match status" value="1"/>
</dbReference>
<organism evidence="15 16">
    <name type="scientific">Mugilogobius chulae</name>
    <name type="common">yellowstripe goby</name>
    <dbReference type="NCBI Taxonomy" id="88201"/>
    <lineage>
        <taxon>Eukaryota</taxon>
        <taxon>Metazoa</taxon>
        <taxon>Chordata</taxon>
        <taxon>Craniata</taxon>
        <taxon>Vertebrata</taxon>
        <taxon>Euteleostomi</taxon>
        <taxon>Actinopterygii</taxon>
        <taxon>Neopterygii</taxon>
        <taxon>Teleostei</taxon>
        <taxon>Neoteleostei</taxon>
        <taxon>Acanthomorphata</taxon>
        <taxon>Gobiaria</taxon>
        <taxon>Gobiiformes</taxon>
        <taxon>Gobioidei</taxon>
        <taxon>Gobiidae</taxon>
        <taxon>Gobionellinae</taxon>
        <taxon>Mugilogobius</taxon>
    </lineage>
</organism>
<evidence type="ECO:0000256" key="8">
    <source>
        <dbReference type="ARBA" id="ARBA00023136"/>
    </source>
</evidence>
<keyword evidence="16" id="KW-1185">Reference proteome</keyword>
<comment type="function">
    <text evidence="12">Accessory protein that interacts with and modulates the function of G-protein coupled receptors including calcitonin gene-related peptide type 1 receptor (CALCRL) and calcitonin receptor (CALCR). Required for the transport of CALCRL to the plasma membrane. Together with CALCRL, form the receptor complex for the calcitonin gene-related peptides CGRP1/CALCA and CGRP2/CALCB. Together with CALCR, form the AMYR1 receptor complex for amylin/IAPP and CGRP1/CALCA.</text>
</comment>
<dbReference type="AlphaFoldDB" id="A0AAW0NI37"/>
<evidence type="ECO:0000256" key="5">
    <source>
        <dbReference type="ARBA" id="ARBA00022692"/>
    </source>
</evidence>
<keyword evidence="3" id="KW-0813">Transport</keyword>
<dbReference type="GO" id="GO:0032870">
    <property type="term" value="P:cellular response to hormone stimulus"/>
    <property type="evidence" value="ECO:0007669"/>
    <property type="project" value="TreeGrafter"/>
</dbReference>
<evidence type="ECO:0000256" key="3">
    <source>
        <dbReference type="ARBA" id="ARBA00022448"/>
    </source>
</evidence>
<dbReference type="GO" id="GO:0072659">
    <property type="term" value="P:protein localization to plasma membrane"/>
    <property type="evidence" value="ECO:0007669"/>
    <property type="project" value="TreeGrafter"/>
</dbReference>
<evidence type="ECO:0000256" key="11">
    <source>
        <dbReference type="ARBA" id="ARBA00041071"/>
    </source>
</evidence>
<dbReference type="GO" id="GO:0015026">
    <property type="term" value="F:coreceptor activity"/>
    <property type="evidence" value="ECO:0007669"/>
    <property type="project" value="InterPro"/>
</dbReference>
<keyword evidence="7" id="KW-1133">Transmembrane helix</keyword>
<feature type="chain" id="PRO_5043855600" description="Receptor activity-modifying protein 1" evidence="14">
    <location>
        <begin position="27"/>
        <end position="133"/>
    </location>
</feature>
<dbReference type="EMBL" id="JBBPFD010000016">
    <property type="protein sequence ID" value="KAK7893667.1"/>
    <property type="molecule type" value="Genomic_DNA"/>
</dbReference>
<dbReference type="PANTHER" id="PTHR14076">
    <property type="entry name" value="RECEPTOR ACTIVITY MODIFYING PROTEIN RAMP"/>
    <property type="match status" value="1"/>
</dbReference>
<dbReference type="GO" id="GO:0008277">
    <property type="term" value="P:regulation of G protein-coupled receptor signaling pathway"/>
    <property type="evidence" value="ECO:0007669"/>
    <property type="project" value="InterPro"/>
</dbReference>
<evidence type="ECO:0000256" key="13">
    <source>
        <dbReference type="ARBA" id="ARBA00049674"/>
    </source>
</evidence>
<sequence length="133" mass="15262">MEQSRASWLAAGLALCVAALIVPAHSSCDRGFYQEMIEDFCLTKFRLDMSALDPRLWCSWPQTMDIYEDVTNCTFQIAIRMDCFWPDHVVDRFFTAIHHEYFHDCALTGRLLHDPPPASWPPSSACPSWSRCS</sequence>
<evidence type="ECO:0000256" key="1">
    <source>
        <dbReference type="ARBA" id="ARBA00004251"/>
    </source>
</evidence>
<evidence type="ECO:0000256" key="7">
    <source>
        <dbReference type="ARBA" id="ARBA00022989"/>
    </source>
</evidence>
<evidence type="ECO:0000256" key="14">
    <source>
        <dbReference type="SAM" id="SignalP"/>
    </source>
</evidence>
<keyword evidence="8" id="KW-0472">Membrane</keyword>
<evidence type="ECO:0000256" key="9">
    <source>
        <dbReference type="ARBA" id="ARBA00023157"/>
    </source>
</evidence>
<keyword evidence="4" id="KW-1003">Cell membrane</keyword>
<name>A0AAW0NI37_9GOBI</name>
<keyword evidence="10" id="KW-0675">Receptor</keyword>
<evidence type="ECO:0000256" key="12">
    <source>
        <dbReference type="ARBA" id="ARBA00049570"/>
    </source>
</evidence>
<evidence type="ECO:0000256" key="10">
    <source>
        <dbReference type="ARBA" id="ARBA00023170"/>
    </source>
</evidence>
<reference evidence="16" key="1">
    <citation type="submission" date="2024-04" db="EMBL/GenBank/DDBJ databases">
        <title>Salinicola lusitanus LLJ914,a marine bacterium isolated from the Okinawa Trough.</title>
        <authorList>
            <person name="Li J."/>
        </authorList>
    </citation>
    <scope>NUCLEOTIDE SEQUENCE [LARGE SCALE GENOMIC DNA]</scope>
</reference>
<comment type="subunit">
    <text evidence="13">Heterodimer of CALCRL and RAMP1; the interaction induces allosteric modulation of CALCRL function and CGRP1/CALCA and CGRP2/CALCB ligand specificity. Heterodimer of CALCR and RAMP1; interaction forms the AMYR1 receptor complex for amylin/IAPP and CGRP1/CALCA ligands.</text>
</comment>
<evidence type="ECO:0000313" key="16">
    <source>
        <dbReference type="Proteomes" id="UP001460270"/>
    </source>
</evidence>
<dbReference type="GO" id="GO:0009986">
    <property type="term" value="C:cell surface"/>
    <property type="evidence" value="ECO:0007669"/>
    <property type="project" value="TreeGrafter"/>
</dbReference>
<dbReference type="Proteomes" id="UP001460270">
    <property type="component" value="Unassembled WGS sequence"/>
</dbReference>
<dbReference type="GO" id="GO:0043235">
    <property type="term" value="C:receptor complex"/>
    <property type="evidence" value="ECO:0007669"/>
    <property type="project" value="TreeGrafter"/>
</dbReference>
<comment type="similarity">
    <text evidence="2">Belongs to the RAMP family.</text>
</comment>
<gene>
    <name evidence="15" type="ORF">WMY93_022819</name>
</gene>
<dbReference type="GO" id="GO:0007186">
    <property type="term" value="P:G protein-coupled receptor signaling pathway"/>
    <property type="evidence" value="ECO:0007669"/>
    <property type="project" value="TreeGrafter"/>
</dbReference>
<dbReference type="GO" id="GO:0005886">
    <property type="term" value="C:plasma membrane"/>
    <property type="evidence" value="ECO:0007669"/>
    <property type="project" value="UniProtKB-SubCell"/>
</dbReference>
<evidence type="ECO:0000256" key="6">
    <source>
        <dbReference type="ARBA" id="ARBA00022729"/>
    </source>
</evidence>
<evidence type="ECO:0000313" key="15">
    <source>
        <dbReference type="EMBL" id="KAK7893667.1"/>
    </source>
</evidence>
<keyword evidence="5" id="KW-0812">Transmembrane</keyword>
<dbReference type="InterPro" id="IPR006985">
    <property type="entry name" value="RAMP"/>
</dbReference>
<accession>A0AAW0NI37</accession>
<evidence type="ECO:0000256" key="2">
    <source>
        <dbReference type="ARBA" id="ARBA00007087"/>
    </source>
</evidence>
<dbReference type="GO" id="GO:0031623">
    <property type="term" value="P:receptor internalization"/>
    <property type="evidence" value="ECO:0007669"/>
    <property type="project" value="TreeGrafter"/>
</dbReference>